<feature type="domain" description="Ionotropic glutamate receptor L-glutamate and glycine-binding" evidence="14">
    <location>
        <begin position="18"/>
        <end position="79"/>
    </location>
</feature>
<dbReference type="Pfam" id="PF00060">
    <property type="entry name" value="Lig_chan"/>
    <property type="match status" value="1"/>
</dbReference>
<feature type="transmembrane region" description="Helical" evidence="13">
    <location>
        <begin position="195"/>
        <end position="219"/>
    </location>
</feature>
<dbReference type="InterPro" id="IPR052192">
    <property type="entry name" value="Insect_Ionotropic_Sensory_Rcpt"/>
</dbReference>
<sequence length="459" mass="51003">MSIPARALLRIAAEEWVPWTKIDVQENGTVGILGPMAHLLDIFADKLNFDYELVRPSDRVWGGPQSDGSWTGMLGMLQRQEVEFAIGPFGVTALRETVCDFSDPVYSENNAILMVRPTLQNDFTGFVKPFTIKTWVWTLVSLVTVVVMMALVVKAEARVFTSQTRHVLSKAAMWGVKTLTQESSEWLPKNDGGRLIVTTWLLASLVFMTSYGGILTAMLTVPRVTIPINSLADLVSQTDLPWRLEAGSMMFQYFKESQDEVRQKVFTEVAGTFPDCWAARKAIANGEFAAICDRTTMKKAMSWDFSTSGQCHLYISSENVYSNAIISMAFKNNSTYLSDANRIIRTVKESGILDKWLAAEITNTTQCLRPPTSDRGNAVAALNVDVMAGPFLVLVGGDTSDAEDTGDKEIQGYIDSVTTLSPPHSTTRRRNCFTKLLDPSEHRFKTSFPSDYETSFPTD</sequence>
<evidence type="ECO:0000256" key="13">
    <source>
        <dbReference type="SAM" id="Phobius"/>
    </source>
</evidence>
<evidence type="ECO:0000256" key="2">
    <source>
        <dbReference type="ARBA" id="ARBA00008685"/>
    </source>
</evidence>
<feature type="transmembrane region" description="Helical" evidence="13">
    <location>
        <begin position="135"/>
        <end position="153"/>
    </location>
</feature>
<dbReference type="Pfam" id="PF10613">
    <property type="entry name" value="Lig_chan-Glu_bd"/>
    <property type="match status" value="1"/>
</dbReference>
<evidence type="ECO:0000256" key="7">
    <source>
        <dbReference type="ARBA" id="ARBA00023065"/>
    </source>
</evidence>
<dbReference type="Gene3D" id="3.40.190.10">
    <property type="entry name" value="Periplasmic binding protein-like II"/>
    <property type="match status" value="1"/>
</dbReference>
<gene>
    <name evidence="15" type="primary">Glrk-L17</name>
    <name evidence="15" type="ORF">Hamer_G006136</name>
</gene>
<dbReference type="Proteomes" id="UP000747542">
    <property type="component" value="Unassembled WGS sequence"/>
</dbReference>
<dbReference type="SUPFAM" id="SSF53850">
    <property type="entry name" value="Periplasmic binding protein-like II"/>
    <property type="match status" value="1"/>
</dbReference>
<dbReference type="GO" id="GO:0050906">
    <property type="term" value="P:detection of stimulus involved in sensory perception"/>
    <property type="evidence" value="ECO:0007669"/>
    <property type="project" value="UniProtKB-ARBA"/>
</dbReference>
<evidence type="ECO:0000256" key="9">
    <source>
        <dbReference type="ARBA" id="ARBA00023170"/>
    </source>
</evidence>
<keyword evidence="10" id="KW-0325">Glycoprotein</keyword>
<comment type="similarity">
    <text evidence="2">Belongs to the glutamate-gated ion channel (TC 1.A.10.1) family.</text>
</comment>
<evidence type="ECO:0000313" key="16">
    <source>
        <dbReference type="Proteomes" id="UP000747542"/>
    </source>
</evidence>
<keyword evidence="11" id="KW-1071">Ligand-gated ion channel</keyword>
<dbReference type="InterPro" id="IPR019594">
    <property type="entry name" value="Glu/Gly-bd"/>
</dbReference>
<keyword evidence="3" id="KW-0813">Transport</keyword>
<evidence type="ECO:0000256" key="8">
    <source>
        <dbReference type="ARBA" id="ARBA00023136"/>
    </source>
</evidence>
<keyword evidence="5 13" id="KW-0812">Transmembrane</keyword>
<evidence type="ECO:0000259" key="14">
    <source>
        <dbReference type="SMART" id="SM00918"/>
    </source>
</evidence>
<evidence type="ECO:0000313" key="15">
    <source>
        <dbReference type="EMBL" id="KAG7156391.1"/>
    </source>
</evidence>
<keyword evidence="9 15" id="KW-0675">Receptor</keyword>
<keyword evidence="16" id="KW-1185">Reference proteome</keyword>
<organism evidence="15 16">
    <name type="scientific">Homarus americanus</name>
    <name type="common">American lobster</name>
    <dbReference type="NCBI Taxonomy" id="6706"/>
    <lineage>
        <taxon>Eukaryota</taxon>
        <taxon>Metazoa</taxon>
        <taxon>Ecdysozoa</taxon>
        <taxon>Arthropoda</taxon>
        <taxon>Crustacea</taxon>
        <taxon>Multicrustacea</taxon>
        <taxon>Malacostraca</taxon>
        <taxon>Eumalacostraca</taxon>
        <taxon>Eucarida</taxon>
        <taxon>Decapoda</taxon>
        <taxon>Pleocyemata</taxon>
        <taxon>Astacidea</taxon>
        <taxon>Nephropoidea</taxon>
        <taxon>Nephropidae</taxon>
        <taxon>Homarus</taxon>
    </lineage>
</organism>
<accession>A0A8J5JFJ6</accession>
<proteinExistence type="inferred from homology"/>
<dbReference type="EMBL" id="JAHLQT010039184">
    <property type="protein sequence ID" value="KAG7156391.1"/>
    <property type="molecule type" value="Genomic_DNA"/>
</dbReference>
<dbReference type="InterPro" id="IPR001320">
    <property type="entry name" value="Iontro_rcpt_C"/>
</dbReference>
<dbReference type="Gene3D" id="1.10.287.70">
    <property type="match status" value="1"/>
</dbReference>
<evidence type="ECO:0000256" key="3">
    <source>
        <dbReference type="ARBA" id="ARBA00022448"/>
    </source>
</evidence>
<reference evidence="15" key="1">
    <citation type="journal article" date="2021" name="Sci. Adv.">
        <title>The American lobster genome reveals insights on longevity, neural, and immune adaptations.</title>
        <authorList>
            <person name="Polinski J.M."/>
            <person name="Zimin A.V."/>
            <person name="Clark K.F."/>
            <person name="Kohn A.B."/>
            <person name="Sadowski N."/>
            <person name="Timp W."/>
            <person name="Ptitsyn A."/>
            <person name="Khanna P."/>
            <person name="Romanova D.Y."/>
            <person name="Williams P."/>
            <person name="Greenwood S.J."/>
            <person name="Moroz L.L."/>
            <person name="Walt D.R."/>
            <person name="Bodnar A.G."/>
        </authorList>
    </citation>
    <scope>NUCLEOTIDE SEQUENCE</scope>
    <source>
        <strain evidence="15">GMGI-L3</strain>
    </source>
</reference>
<keyword evidence="6 13" id="KW-1133">Transmembrane helix</keyword>
<protein>
    <submittedName>
        <fullName evidence="15">Glutamate receptor-like 17</fullName>
    </submittedName>
</protein>
<dbReference type="GO" id="GO:0015276">
    <property type="term" value="F:ligand-gated monoatomic ion channel activity"/>
    <property type="evidence" value="ECO:0007669"/>
    <property type="project" value="InterPro"/>
</dbReference>
<keyword evidence="4" id="KW-1003">Cell membrane</keyword>
<comment type="subcellular location">
    <subcellularLocation>
        <location evidence="1">Cell membrane</location>
        <topology evidence="1">Multi-pass membrane protein</topology>
    </subcellularLocation>
</comment>
<evidence type="ECO:0000256" key="6">
    <source>
        <dbReference type="ARBA" id="ARBA00022989"/>
    </source>
</evidence>
<dbReference type="SMART" id="SM00918">
    <property type="entry name" value="Lig_chan-Glu_bd"/>
    <property type="match status" value="1"/>
</dbReference>
<keyword evidence="8 13" id="KW-0472">Membrane</keyword>
<dbReference type="PANTHER" id="PTHR42643">
    <property type="entry name" value="IONOTROPIC RECEPTOR 20A-RELATED"/>
    <property type="match status" value="1"/>
</dbReference>
<evidence type="ECO:0000256" key="11">
    <source>
        <dbReference type="ARBA" id="ARBA00023286"/>
    </source>
</evidence>
<dbReference type="GO" id="GO:0005886">
    <property type="term" value="C:plasma membrane"/>
    <property type="evidence" value="ECO:0007669"/>
    <property type="project" value="UniProtKB-SubCell"/>
</dbReference>
<dbReference type="PANTHER" id="PTHR42643:SF24">
    <property type="entry name" value="IONOTROPIC RECEPTOR 60A"/>
    <property type="match status" value="1"/>
</dbReference>
<evidence type="ECO:0000256" key="4">
    <source>
        <dbReference type="ARBA" id="ARBA00022475"/>
    </source>
</evidence>
<dbReference type="AlphaFoldDB" id="A0A8J5JFJ6"/>
<comment type="caution">
    <text evidence="15">The sequence shown here is derived from an EMBL/GenBank/DDBJ whole genome shotgun (WGS) entry which is preliminary data.</text>
</comment>
<keyword evidence="12" id="KW-0407">Ion channel</keyword>
<name>A0A8J5JFJ6_HOMAM</name>
<keyword evidence="7" id="KW-0406">Ion transport</keyword>
<evidence type="ECO:0000256" key="10">
    <source>
        <dbReference type="ARBA" id="ARBA00023180"/>
    </source>
</evidence>
<evidence type="ECO:0000256" key="1">
    <source>
        <dbReference type="ARBA" id="ARBA00004651"/>
    </source>
</evidence>
<evidence type="ECO:0000256" key="5">
    <source>
        <dbReference type="ARBA" id="ARBA00022692"/>
    </source>
</evidence>
<evidence type="ECO:0000256" key="12">
    <source>
        <dbReference type="ARBA" id="ARBA00023303"/>
    </source>
</evidence>